<feature type="region of interest" description="Disordered" evidence="1">
    <location>
        <begin position="400"/>
        <end position="427"/>
    </location>
</feature>
<organism evidence="2 3">
    <name type="scientific">Polarella glacialis</name>
    <name type="common">Dinoflagellate</name>
    <dbReference type="NCBI Taxonomy" id="89957"/>
    <lineage>
        <taxon>Eukaryota</taxon>
        <taxon>Sar</taxon>
        <taxon>Alveolata</taxon>
        <taxon>Dinophyceae</taxon>
        <taxon>Suessiales</taxon>
        <taxon>Suessiaceae</taxon>
        <taxon>Polarella</taxon>
    </lineage>
</organism>
<feature type="compositionally biased region" description="Acidic residues" evidence="1">
    <location>
        <begin position="96"/>
        <end position="108"/>
    </location>
</feature>
<feature type="region of interest" description="Disordered" evidence="1">
    <location>
        <begin position="170"/>
        <end position="240"/>
    </location>
</feature>
<evidence type="ECO:0000256" key="1">
    <source>
        <dbReference type="SAM" id="MobiDB-lite"/>
    </source>
</evidence>
<reference evidence="2" key="1">
    <citation type="submission" date="2021-02" db="EMBL/GenBank/DDBJ databases">
        <authorList>
            <person name="Dougan E. K."/>
            <person name="Rhodes N."/>
            <person name="Thang M."/>
            <person name="Chan C."/>
        </authorList>
    </citation>
    <scope>NUCLEOTIDE SEQUENCE</scope>
</reference>
<dbReference type="EMBL" id="CAJNNW010028162">
    <property type="protein sequence ID" value="CAE8694928.1"/>
    <property type="molecule type" value="Genomic_DNA"/>
</dbReference>
<sequence length="668" mass="70096">MAFARPPSTVLLNGDSSPKGDFYSRASRSRSRSREPQRRCSGVWDENSKKLSWEEEDCQEEEKELEPGDLLKRFLVTERSPERSEDARSMVKTELPAEEDVEADEDVEAEKQTGWQDEERMDDLGIDSHMDDEAQGKGHEATAMAGFSSGGTLATGKDFSRFGGVASGSFAPSASDEETGFRNNVKAEQDSDSEDEDAPGRFMQVLSPKIPLPKKMPRPAESSATPLRPSAAPYLKKPSSAGTGGSFRSAFAPMSGGINLNLHGSNGNINNINSIHGNNNFTSSGINNHISNNNINITNINNNFSTNFNCSSAGSYPSQFDFGLDFGLKALHKPSSIRRPEEAAGFSGGFGGGFVGSTSGGSSSSGSRGTHIHIHVHSGGSTSHKGVSVPLGGTASQLPGVTSTGVRPAPPPMSAFRDSRRSPLPGPPPIADPPFYSLLPSPLGLAPAPLALPWQGPVSSPSGPTVARAMLPPGQVPQGPVPLQSPAMAPTQLLQTSDGSGCQLQLVGAAAAPEQQLALLSHGPGHSESSTISLEIDEEAALVGEALVGALSANVGGSGTVDDILQALSVIRSQVQQVLSGNTAAGRERDLGLQMLGPGIRPLGACSGGFYGSGLSALPTSGAVERVVDVSDIRFSQRSMKRRFQDGRHLEELIRALQLGDPRCNPMT</sequence>
<accession>A0A813K1Y3</accession>
<protein>
    <submittedName>
        <fullName evidence="2">Uncharacterized protein</fullName>
    </submittedName>
</protein>
<name>A0A813K1Y3_POLGL</name>
<proteinExistence type="predicted"/>
<dbReference type="Proteomes" id="UP000626109">
    <property type="component" value="Unassembled WGS sequence"/>
</dbReference>
<feature type="compositionally biased region" description="Acidic residues" evidence="1">
    <location>
        <begin position="54"/>
        <end position="64"/>
    </location>
</feature>
<feature type="compositionally biased region" description="Basic and acidic residues" evidence="1">
    <location>
        <begin position="65"/>
        <end position="91"/>
    </location>
</feature>
<comment type="caution">
    <text evidence="2">The sequence shown here is derived from an EMBL/GenBank/DDBJ whole genome shotgun (WGS) entry which is preliminary data.</text>
</comment>
<evidence type="ECO:0000313" key="3">
    <source>
        <dbReference type="Proteomes" id="UP000626109"/>
    </source>
</evidence>
<dbReference type="AlphaFoldDB" id="A0A813K1Y3"/>
<evidence type="ECO:0000313" key="2">
    <source>
        <dbReference type="EMBL" id="CAE8694928.1"/>
    </source>
</evidence>
<gene>
    <name evidence="2" type="ORF">PGLA2088_LOCUS29091</name>
</gene>
<feature type="region of interest" description="Disordered" evidence="1">
    <location>
        <begin position="1"/>
        <end position="121"/>
    </location>
</feature>
<feature type="non-terminal residue" evidence="2">
    <location>
        <position position="668"/>
    </location>
</feature>